<feature type="domain" description="CCHC-type" evidence="3">
    <location>
        <begin position="138"/>
        <end position="153"/>
    </location>
</feature>
<dbReference type="SUPFAM" id="SSF57756">
    <property type="entry name" value="Retrovirus zinc finger-like domains"/>
    <property type="match status" value="1"/>
</dbReference>
<keyword evidence="1" id="KW-0863">Zinc-finger</keyword>
<dbReference type="AlphaFoldDB" id="A0AAV3NVD6"/>
<accession>A0AAV3NVD6</accession>
<evidence type="ECO:0000313" key="5">
    <source>
        <dbReference type="Proteomes" id="UP001454036"/>
    </source>
</evidence>
<dbReference type="InterPro" id="IPR001878">
    <property type="entry name" value="Znf_CCHC"/>
</dbReference>
<evidence type="ECO:0000313" key="4">
    <source>
        <dbReference type="EMBL" id="GAA0142903.1"/>
    </source>
</evidence>
<name>A0AAV3NVD6_LITER</name>
<dbReference type="GO" id="GO:0008270">
    <property type="term" value="F:zinc ion binding"/>
    <property type="evidence" value="ECO:0007669"/>
    <property type="project" value="UniProtKB-KW"/>
</dbReference>
<proteinExistence type="predicted"/>
<evidence type="ECO:0000259" key="3">
    <source>
        <dbReference type="PROSITE" id="PS50158"/>
    </source>
</evidence>
<organism evidence="4 5">
    <name type="scientific">Lithospermum erythrorhizon</name>
    <name type="common">Purple gromwell</name>
    <name type="synonym">Lithospermum officinale var. erythrorhizon</name>
    <dbReference type="NCBI Taxonomy" id="34254"/>
    <lineage>
        <taxon>Eukaryota</taxon>
        <taxon>Viridiplantae</taxon>
        <taxon>Streptophyta</taxon>
        <taxon>Embryophyta</taxon>
        <taxon>Tracheophyta</taxon>
        <taxon>Spermatophyta</taxon>
        <taxon>Magnoliopsida</taxon>
        <taxon>eudicotyledons</taxon>
        <taxon>Gunneridae</taxon>
        <taxon>Pentapetalae</taxon>
        <taxon>asterids</taxon>
        <taxon>lamiids</taxon>
        <taxon>Boraginales</taxon>
        <taxon>Boraginaceae</taxon>
        <taxon>Boraginoideae</taxon>
        <taxon>Lithospermeae</taxon>
        <taxon>Lithospermum</taxon>
    </lineage>
</organism>
<protein>
    <recommendedName>
        <fullName evidence="3">CCHC-type domain-containing protein</fullName>
    </recommendedName>
</protein>
<feature type="region of interest" description="Disordered" evidence="2">
    <location>
        <begin position="149"/>
        <end position="194"/>
    </location>
</feature>
<dbReference type="Proteomes" id="UP001454036">
    <property type="component" value="Unassembled WGS sequence"/>
</dbReference>
<keyword evidence="5" id="KW-1185">Reference proteome</keyword>
<dbReference type="GO" id="GO:0003676">
    <property type="term" value="F:nucleic acid binding"/>
    <property type="evidence" value="ECO:0007669"/>
    <property type="project" value="InterPro"/>
</dbReference>
<feature type="region of interest" description="Disordered" evidence="2">
    <location>
        <begin position="84"/>
        <end position="111"/>
    </location>
</feature>
<keyword evidence="1" id="KW-0479">Metal-binding</keyword>
<keyword evidence="1" id="KW-0862">Zinc</keyword>
<dbReference type="EMBL" id="BAABME010000453">
    <property type="protein sequence ID" value="GAA0142903.1"/>
    <property type="molecule type" value="Genomic_DNA"/>
</dbReference>
<dbReference type="PROSITE" id="PS50158">
    <property type="entry name" value="ZF_CCHC"/>
    <property type="match status" value="1"/>
</dbReference>
<sequence length="194" mass="21661">MAPPKSKQHFQNIKEPVNRFWREDGEPFMFPESLTIEVENTDSWTIQLLRESLQIDEEPESWILMTDQQKGLKTAIKNELPHAEHRLHQSASWRPKRCKRVDPSEAREKKEKEAAEKAKKARVEGIFKAPRHGAVIHCKICGSIGHNAKTCPRRPTVAASSQPATTSSSQPTTSTQPAPASSQPIAAAPRPAST</sequence>
<gene>
    <name evidence="4" type="ORF">LIER_03700</name>
</gene>
<evidence type="ECO:0000256" key="1">
    <source>
        <dbReference type="PROSITE-ProRule" id="PRU00047"/>
    </source>
</evidence>
<comment type="caution">
    <text evidence="4">The sequence shown here is derived from an EMBL/GenBank/DDBJ whole genome shotgun (WGS) entry which is preliminary data.</text>
</comment>
<reference evidence="4 5" key="1">
    <citation type="submission" date="2024-01" db="EMBL/GenBank/DDBJ databases">
        <title>The complete chloroplast genome sequence of Lithospermum erythrorhizon: insights into the phylogenetic relationship among Boraginaceae species and the maternal lineages of purple gromwells.</title>
        <authorList>
            <person name="Okada T."/>
            <person name="Watanabe K."/>
        </authorList>
    </citation>
    <scope>NUCLEOTIDE SEQUENCE [LARGE SCALE GENOMIC DNA]</scope>
</reference>
<feature type="compositionally biased region" description="Low complexity" evidence="2">
    <location>
        <begin position="155"/>
        <end position="194"/>
    </location>
</feature>
<feature type="compositionally biased region" description="Basic and acidic residues" evidence="2">
    <location>
        <begin position="100"/>
        <end position="111"/>
    </location>
</feature>
<evidence type="ECO:0000256" key="2">
    <source>
        <dbReference type="SAM" id="MobiDB-lite"/>
    </source>
</evidence>
<dbReference type="InterPro" id="IPR036875">
    <property type="entry name" value="Znf_CCHC_sf"/>
</dbReference>